<evidence type="ECO:0000313" key="2">
    <source>
        <dbReference type="Proteomes" id="UP001165064"/>
    </source>
</evidence>
<reference evidence="1" key="1">
    <citation type="submission" date="2023-04" db="EMBL/GenBank/DDBJ databases">
        <title>Ambrosiozyma monospora NBRC 10751.</title>
        <authorList>
            <person name="Ichikawa N."/>
            <person name="Sato H."/>
            <person name="Tonouchi N."/>
        </authorList>
    </citation>
    <scope>NUCLEOTIDE SEQUENCE</scope>
    <source>
        <strain evidence="1">NBRC 10751</strain>
    </source>
</reference>
<accession>A0ACB5T4C9</accession>
<gene>
    <name evidence="1" type="ORF">Amon02_000464200</name>
</gene>
<name>A0ACB5T4C9_AMBMO</name>
<dbReference type="EMBL" id="BSXS01003236">
    <property type="protein sequence ID" value="GME80856.1"/>
    <property type="molecule type" value="Genomic_DNA"/>
</dbReference>
<proteinExistence type="predicted"/>
<sequence length="102" mass="11793">MFLSSEFDFSMSKIDESSGIFASQPFTNQVSQECGIIGEWFIEEAKFLEPSRMKDGKMARWQDVGHQPIKHSLQAERYLLNLTIELLRIDFNVCRGVVVKFN</sequence>
<dbReference type="Proteomes" id="UP001165064">
    <property type="component" value="Unassembled WGS sequence"/>
</dbReference>
<organism evidence="1 2">
    <name type="scientific">Ambrosiozyma monospora</name>
    <name type="common">Yeast</name>
    <name type="synonym">Endomycopsis monosporus</name>
    <dbReference type="NCBI Taxonomy" id="43982"/>
    <lineage>
        <taxon>Eukaryota</taxon>
        <taxon>Fungi</taxon>
        <taxon>Dikarya</taxon>
        <taxon>Ascomycota</taxon>
        <taxon>Saccharomycotina</taxon>
        <taxon>Pichiomycetes</taxon>
        <taxon>Pichiales</taxon>
        <taxon>Pichiaceae</taxon>
        <taxon>Ambrosiozyma</taxon>
    </lineage>
</organism>
<evidence type="ECO:0000313" key="1">
    <source>
        <dbReference type="EMBL" id="GME80856.1"/>
    </source>
</evidence>
<protein>
    <submittedName>
        <fullName evidence="1">Unnamed protein product</fullName>
    </submittedName>
</protein>
<keyword evidence="2" id="KW-1185">Reference proteome</keyword>
<comment type="caution">
    <text evidence="1">The sequence shown here is derived from an EMBL/GenBank/DDBJ whole genome shotgun (WGS) entry which is preliminary data.</text>
</comment>